<dbReference type="AlphaFoldDB" id="A0A1F6XE32"/>
<evidence type="ECO:0000313" key="11">
    <source>
        <dbReference type="Proteomes" id="UP000179381"/>
    </source>
</evidence>
<organism evidence="10 11">
    <name type="scientific">Candidatus Nomurabacteria bacterium RIFCSPLOWO2_01_FULL_46_18</name>
    <dbReference type="NCBI Taxonomy" id="1801783"/>
    <lineage>
        <taxon>Bacteria</taxon>
        <taxon>Candidatus Nomuraibacteriota</taxon>
    </lineage>
</organism>
<proteinExistence type="inferred from homology"/>
<dbReference type="Proteomes" id="UP000179381">
    <property type="component" value="Unassembled WGS sequence"/>
</dbReference>
<comment type="caution">
    <text evidence="10">The sequence shown here is derived from an EMBL/GenBank/DDBJ whole genome shotgun (WGS) entry which is preliminary data.</text>
</comment>
<sequence>MVSKEIKIVILAAGKGKRMQSENPKVLAELAGKHMIKHLLEEVEKVSDEKPVVVVGYKAELVKKELGDSCIYVEQKEQLGTGHAVLSAQGVSAEAKNVLVLQGDMPFISSKTIKDLLERHFYSAAKITVATTTLSDFNGWRETFMSFGRIIRKKGEILIREYKDASPQEREIKEVNAGAYVFDAKWLWENLEKIGNDNAQKEYYLTDLLRIASEQKANIKTVQIEPREALGANSKAELEILEKFA</sequence>
<dbReference type="GO" id="GO:0019134">
    <property type="term" value="F:glucosamine-1-phosphate N-acetyltransferase activity"/>
    <property type="evidence" value="ECO:0007669"/>
    <property type="project" value="UniProtKB-EC"/>
</dbReference>
<dbReference type="Gene3D" id="3.90.550.10">
    <property type="entry name" value="Spore Coat Polysaccharide Biosynthesis Protein SpsA, Chain A"/>
    <property type="match status" value="1"/>
</dbReference>
<evidence type="ECO:0000256" key="8">
    <source>
        <dbReference type="ARBA" id="ARBA00049628"/>
    </source>
</evidence>
<dbReference type="PANTHER" id="PTHR43584">
    <property type="entry name" value="NUCLEOTIDYL TRANSFERASE"/>
    <property type="match status" value="1"/>
</dbReference>
<name>A0A1F6XE32_9BACT</name>
<evidence type="ECO:0000256" key="6">
    <source>
        <dbReference type="ARBA" id="ARBA00048247"/>
    </source>
</evidence>
<dbReference type="InterPro" id="IPR029044">
    <property type="entry name" value="Nucleotide-diphossugar_trans"/>
</dbReference>
<keyword evidence="5" id="KW-0012">Acyltransferase</keyword>
<evidence type="ECO:0000256" key="1">
    <source>
        <dbReference type="ARBA" id="ARBA00007707"/>
    </source>
</evidence>
<evidence type="ECO:0000313" key="10">
    <source>
        <dbReference type="EMBL" id="OGI92450.1"/>
    </source>
</evidence>
<gene>
    <name evidence="10" type="ORF">A2933_02215</name>
</gene>
<accession>A0A1F6XE32</accession>
<evidence type="ECO:0000256" key="5">
    <source>
        <dbReference type="ARBA" id="ARBA00023315"/>
    </source>
</evidence>
<dbReference type="EMBL" id="MFVH01000010">
    <property type="protein sequence ID" value="OGI92450.1"/>
    <property type="molecule type" value="Genomic_DNA"/>
</dbReference>
<comment type="catalytic activity">
    <reaction evidence="7">
        <text>N-acetyl-alpha-D-glucosamine 1-phosphate + UTP + H(+) = UDP-N-acetyl-alpha-D-glucosamine + diphosphate</text>
        <dbReference type="Rhea" id="RHEA:13509"/>
        <dbReference type="ChEBI" id="CHEBI:15378"/>
        <dbReference type="ChEBI" id="CHEBI:33019"/>
        <dbReference type="ChEBI" id="CHEBI:46398"/>
        <dbReference type="ChEBI" id="CHEBI:57705"/>
        <dbReference type="ChEBI" id="CHEBI:57776"/>
        <dbReference type="EC" id="2.7.7.23"/>
    </reaction>
</comment>
<comment type="similarity">
    <text evidence="2">In the N-terminal section; belongs to the N-acetylglucosamine-1-phosphate uridyltransferase family.</text>
</comment>
<dbReference type="SUPFAM" id="SSF53448">
    <property type="entry name" value="Nucleotide-diphospho-sugar transferases"/>
    <property type="match status" value="1"/>
</dbReference>
<evidence type="ECO:0000256" key="4">
    <source>
        <dbReference type="ARBA" id="ARBA00022695"/>
    </source>
</evidence>
<evidence type="ECO:0000259" key="9">
    <source>
        <dbReference type="Pfam" id="PF12804"/>
    </source>
</evidence>
<protein>
    <recommendedName>
        <fullName evidence="9">MobA-like NTP transferase domain-containing protein</fullName>
    </recommendedName>
</protein>
<dbReference type="PANTHER" id="PTHR43584:SF3">
    <property type="entry name" value="BIFUNCTIONAL PROTEIN GLMU"/>
    <property type="match status" value="1"/>
</dbReference>
<dbReference type="InterPro" id="IPR025877">
    <property type="entry name" value="MobA-like_NTP_Trfase"/>
</dbReference>
<dbReference type="GO" id="GO:0003977">
    <property type="term" value="F:UDP-N-acetylglucosamine diphosphorylase activity"/>
    <property type="evidence" value="ECO:0007669"/>
    <property type="project" value="UniProtKB-EC"/>
</dbReference>
<dbReference type="InterPro" id="IPR050065">
    <property type="entry name" value="GlmU-like"/>
</dbReference>
<reference evidence="10 11" key="1">
    <citation type="journal article" date="2016" name="Nat. Commun.">
        <title>Thousands of microbial genomes shed light on interconnected biogeochemical processes in an aquifer system.</title>
        <authorList>
            <person name="Anantharaman K."/>
            <person name="Brown C.T."/>
            <person name="Hug L.A."/>
            <person name="Sharon I."/>
            <person name="Castelle C.J."/>
            <person name="Probst A.J."/>
            <person name="Thomas B.C."/>
            <person name="Singh A."/>
            <person name="Wilkins M.J."/>
            <person name="Karaoz U."/>
            <person name="Brodie E.L."/>
            <person name="Williams K.H."/>
            <person name="Hubbard S.S."/>
            <person name="Banfield J.F."/>
        </authorList>
    </citation>
    <scope>NUCLEOTIDE SEQUENCE [LARGE SCALE GENOMIC DNA]</scope>
</reference>
<comment type="function">
    <text evidence="8">Catalyzes the last two sequential reactions in the de novo biosynthetic pathway for UDP-N-acetylglucosamine (UDP-GlcNAc). The C-terminal domain catalyzes the transfer of acetyl group from acetyl coenzyme A to glucosamine-1-phosphate (GlcN-1-P) to produce N-acetylglucosamine-1-phosphate (GlcNAc-1-P), which is converted into UDP-GlcNAc by the transfer of uridine 5-monophosphate (from uridine 5-triphosphate), a reaction catalyzed by the N-terminal domain.</text>
</comment>
<evidence type="ECO:0000256" key="2">
    <source>
        <dbReference type="ARBA" id="ARBA00007947"/>
    </source>
</evidence>
<comment type="catalytic activity">
    <reaction evidence="6">
        <text>alpha-D-glucosamine 1-phosphate + acetyl-CoA = N-acetyl-alpha-D-glucosamine 1-phosphate + CoA + H(+)</text>
        <dbReference type="Rhea" id="RHEA:13725"/>
        <dbReference type="ChEBI" id="CHEBI:15378"/>
        <dbReference type="ChEBI" id="CHEBI:57287"/>
        <dbReference type="ChEBI" id="CHEBI:57288"/>
        <dbReference type="ChEBI" id="CHEBI:57776"/>
        <dbReference type="ChEBI" id="CHEBI:58516"/>
        <dbReference type="EC" id="2.3.1.157"/>
    </reaction>
</comment>
<evidence type="ECO:0000256" key="7">
    <source>
        <dbReference type="ARBA" id="ARBA00048493"/>
    </source>
</evidence>
<keyword evidence="3" id="KW-0808">Transferase</keyword>
<dbReference type="CDD" id="cd02540">
    <property type="entry name" value="GT2_GlmU_N_bac"/>
    <property type="match status" value="1"/>
</dbReference>
<feature type="domain" description="MobA-like NTP transferase" evidence="9">
    <location>
        <begin position="9"/>
        <end position="132"/>
    </location>
</feature>
<comment type="similarity">
    <text evidence="1">In the C-terminal section; belongs to the transferase hexapeptide repeat family.</text>
</comment>
<dbReference type="Pfam" id="PF12804">
    <property type="entry name" value="NTP_transf_3"/>
    <property type="match status" value="1"/>
</dbReference>
<keyword evidence="4" id="KW-0548">Nucleotidyltransferase</keyword>
<evidence type="ECO:0000256" key="3">
    <source>
        <dbReference type="ARBA" id="ARBA00022679"/>
    </source>
</evidence>